<accession>A0A975I8J0</accession>
<dbReference type="EMBL" id="CP060010">
    <property type="protein sequence ID" value="QTN37000.1"/>
    <property type="molecule type" value="Genomic_DNA"/>
</dbReference>
<dbReference type="SUPFAM" id="SSF46689">
    <property type="entry name" value="Homeodomain-like"/>
    <property type="match status" value="1"/>
</dbReference>
<dbReference type="InterPro" id="IPR036271">
    <property type="entry name" value="Tet_transcr_reg_TetR-rel_C_sf"/>
</dbReference>
<dbReference type="Pfam" id="PF13977">
    <property type="entry name" value="TetR_C_6"/>
    <property type="match status" value="1"/>
</dbReference>
<dbReference type="GO" id="GO:0000976">
    <property type="term" value="F:transcription cis-regulatory region binding"/>
    <property type="evidence" value="ECO:0007669"/>
    <property type="project" value="TreeGrafter"/>
</dbReference>
<evidence type="ECO:0000256" key="6">
    <source>
        <dbReference type="ARBA" id="ARBA00024936"/>
    </source>
</evidence>
<dbReference type="GO" id="GO:0003700">
    <property type="term" value="F:DNA-binding transcription factor activity"/>
    <property type="evidence" value="ECO:0007669"/>
    <property type="project" value="UniProtKB-UniRule"/>
</dbReference>
<evidence type="ECO:0000256" key="1">
    <source>
        <dbReference type="ARBA" id="ARBA00004719"/>
    </source>
</evidence>
<protein>
    <recommendedName>
        <fullName evidence="7">HTH-type transcriptional regulator BetI</fullName>
    </recommendedName>
</protein>
<keyword evidence="5 7" id="KW-0804">Transcription</keyword>
<comment type="pathway">
    <text evidence="1 7">Amine and polyamine biosynthesis; betaine biosynthesis via choline pathway [regulation].</text>
</comment>
<proteinExistence type="inferred from homology"/>
<sequence length="194" mass="21562">MPKVGMEPIRRKAMVQATIEEIGRAGTLDVTVTQIAKRAGVSTALVHHYFGSKEKIFMAAMRHVLSVYGAEVRGALLMSDTPQQRVEAIVRASFSTNNFKKEVLSAWLNFYVAAQTLPEAQRLLRVYQRRIVSNLTSCLRPLMGARAPSVARRLAALIDGIYLRMGLGGEEPNANTAVTMVLELLELEQERQLH</sequence>
<dbReference type="Pfam" id="PF00440">
    <property type="entry name" value="TetR_N"/>
    <property type="match status" value="1"/>
</dbReference>
<dbReference type="GO" id="GO:0019285">
    <property type="term" value="P:glycine betaine biosynthetic process from choline"/>
    <property type="evidence" value="ECO:0007669"/>
    <property type="project" value="UniProtKB-UniRule"/>
</dbReference>
<evidence type="ECO:0000256" key="8">
    <source>
        <dbReference type="PROSITE-ProRule" id="PRU00335"/>
    </source>
</evidence>
<dbReference type="NCBIfam" id="NF001978">
    <property type="entry name" value="PRK00767.1"/>
    <property type="match status" value="1"/>
</dbReference>
<dbReference type="AlphaFoldDB" id="A0A975I8J0"/>
<feature type="DNA-binding region" description="H-T-H motif" evidence="7 8">
    <location>
        <begin position="31"/>
        <end position="50"/>
    </location>
</feature>
<evidence type="ECO:0000256" key="2">
    <source>
        <dbReference type="ARBA" id="ARBA00022491"/>
    </source>
</evidence>
<evidence type="ECO:0000313" key="11">
    <source>
        <dbReference type="Proteomes" id="UP000665026"/>
    </source>
</evidence>
<evidence type="ECO:0000313" key="10">
    <source>
        <dbReference type="EMBL" id="QTN37000.1"/>
    </source>
</evidence>
<dbReference type="RefSeq" id="WP_209357696.1">
    <property type="nucleotide sequence ID" value="NZ_CP060010.1"/>
</dbReference>
<evidence type="ECO:0000256" key="3">
    <source>
        <dbReference type="ARBA" id="ARBA00023015"/>
    </source>
</evidence>
<feature type="domain" description="HTH tetR-type" evidence="9">
    <location>
        <begin position="8"/>
        <end position="68"/>
    </location>
</feature>
<dbReference type="KEGG" id="cact:HZ995_05700"/>
<evidence type="ECO:0000256" key="5">
    <source>
        <dbReference type="ARBA" id="ARBA00023163"/>
    </source>
</evidence>
<dbReference type="PANTHER" id="PTHR30055:SF234">
    <property type="entry name" value="HTH-TYPE TRANSCRIPTIONAL REGULATOR BETI"/>
    <property type="match status" value="1"/>
</dbReference>
<evidence type="ECO:0000259" key="9">
    <source>
        <dbReference type="PROSITE" id="PS50977"/>
    </source>
</evidence>
<dbReference type="HAMAP" id="MF_00768">
    <property type="entry name" value="HTH_type_BetI"/>
    <property type="match status" value="1"/>
</dbReference>
<dbReference type="NCBIfam" id="TIGR03384">
    <property type="entry name" value="betaine_BetI"/>
    <property type="match status" value="1"/>
</dbReference>
<organism evidence="10 11">
    <name type="scientific">Cognatishimia activa</name>
    <dbReference type="NCBI Taxonomy" id="1715691"/>
    <lineage>
        <taxon>Bacteria</taxon>
        <taxon>Pseudomonadati</taxon>
        <taxon>Pseudomonadota</taxon>
        <taxon>Alphaproteobacteria</taxon>
        <taxon>Rhodobacterales</taxon>
        <taxon>Paracoccaceae</taxon>
        <taxon>Cognatishimia</taxon>
    </lineage>
</organism>
<comment type="function">
    <text evidence="7">Repressor involved in choline regulation of the bet genes.</text>
</comment>
<keyword evidence="2 7" id="KW-0678">Repressor</keyword>
<dbReference type="InterPro" id="IPR009057">
    <property type="entry name" value="Homeodomain-like_sf"/>
</dbReference>
<dbReference type="PANTHER" id="PTHR30055">
    <property type="entry name" value="HTH-TYPE TRANSCRIPTIONAL REGULATOR RUTR"/>
    <property type="match status" value="1"/>
</dbReference>
<gene>
    <name evidence="7 10" type="primary">betI</name>
    <name evidence="10" type="ORF">HZ995_05700</name>
</gene>
<dbReference type="InterPro" id="IPR050109">
    <property type="entry name" value="HTH-type_TetR-like_transc_reg"/>
</dbReference>
<dbReference type="InterPro" id="IPR001647">
    <property type="entry name" value="HTH_TetR"/>
</dbReference>
<dbReference type="Gene3D" id="1.10.357.10">
    <property type="entry name" value="Tetracycline Repressor, domain 2"/>
    <property type="match status" value="1"/>
</dbReference>
<dbReference type="GO" id="GO:0045892">
    <property type="term" value="P:negative regulation of DNA-templated transcription"/>
    <property type="evidence" value="ECO:0007669"/>
    <property type="project" value="UniProtKB-UniRule"/>
</dbReference>
<dbReference type="SUPFAM" id="SSF48498">
    <property type="entry name" value="Tetracyclin repressor-like, C-terminal domain"/>
    <property type="match status" value="1"/>
</dbReference>
<name>A0A975I8J0_9RHOB</name>
<dbReference type="PROSITE" id="PS50977">
    <property type="entry name" value="HTH_TETR_2"/>
    <property type="match status" value="1"/>
</dbReference>
<evidence type="ECO:0000256" key="7">
    <source>
        <dbReference type="HAMAP-Rule" id="MF_00768"/>
    </source>
</evidence>
<comment type="function">
    <text evidence="6">Repressor involved in the biosynthesis of the osmoprotectant glycine betaine. It represses transcription of the choline transporter BetT and the genes of BetAB involved in the synthesis of glycine betaine.</text>
</comment>
<dbReference type="InterPro" id="IPR017757">
    <property type="entry name" value="Tscrpt_rep_BetI"/>
</dbReference>
<dbReference type="Proteomes" id="UP000665026">
    <property type="component" value="Chromosome"/>
</dbReference>
<reference evidence="10" key="1">
    <citation type="submission" date="2020-07" db="EMBL/GenBank/DDBJ databases">
        <title>Genome sequences of bacteria associated with the marine, planktonic diatom Thalassiosira profunda strain ECT2AJA-044.</title>
        <authorList>
            <person name="Gargas C.B."/>
            <person name="Roberts W.R."/>
            <person name="Alverson A.J."/>
        </authorList>
    </citation>
    <scope>NUCLEOTIDE SEQUENCE</scope>
    <source>
        <strain evidence="10">ECT2AJA-044</strain>
    </source>
</reference>
<evidence type="ECO:0000256" key="4">
    <source>
        <dbReference type="ARBA" id="ARBA00023125"/>
    </source>
</evidence>
<dbReference type="InterPro" id="IPR039538">
    <property type="entry name" value="BetI_C"/>
</dbReference>
<keyword evidence="4 7" id="KW-0238">DNA-binding</keyword>
<keyword evidence="3 7" id="KW-0805">Transcription regulation</keyword>